<feature type="domain" description="SWIRM" evidence="3">
    <location>
        <begin position="76"/>
        <end position="167"/>
    </location>
</feature>
<dbReference type="EMBL" id="CP126210">
    <property type="protein sequence ID" value="WIA11905.1"/>
    <property type="molecule type" value="Genomic_DNA"/>
</dbReference>
<dbReference type="InterPro" id="IPR002937">
    <property type="entry name" value="Amino_oxidase"/>
</dbReference>
<evidence type="ECO:0000313" key="5">
    <source>
        <dbReference type="Proteomes" id="UP001244341"/>
    </source>
</evidence>
<feature type="region of interest" description="Disordered" evidence="2">
    <location>
        <begin position="33"/>
        <end position="71"/>
    </location>
</feature>
<dbReference type="InterPro" id="IPR050281">
    <property type="entry name" value="Flavin_monoamine_oxidase"/>
</dbReference>
<feature type="region of interest" description="Disordered" evidence="2">
    <location>
        <begin position="793"/>
        <end position="812"/>
    </location>
</feature>
<feature type="compositionally biased region" description="Acidic residues" evidence="2">
    <location>
        <begin position="798"/>
        <end position="812"/>
    </location>
</feature>
<comment type="similarity">
    <text evidence="1">Belongs to the flavin monoamine oxidase family.</text>
</comment>
<dbReference type="InterPro" id="IPR036188">
    <property type="entry name" value="FAD/NAD-bd_sf"/>
</dbReference>
<dbReference type="Gene3D" id="1.10.10.10">
    <property type="entry name" value="Winged helix-like DNA-binding domain superfamily/Winged helix DNA-binding domain"/>
    <property type="match status" value="1"/>
</dbReference>
<dbReference type="SUPFAM" id="SSF46689">
    <property type="entry name" value="Homeodomain-like"/>
    <property type="match status" value="1"/>
</dbReference>
<protein>
    <recommendedName>
        <fullName evidence="3">SWIRM domain-containing protein</fullName>
    </recommendedName>
</protein>
<dbReference type="InterPro" id="IPR007526">
    <property type="entry name" value="SWIRM"/>
</dbReference>
<dbReference type="InterPro" id="IPR036388">
    <property type="entry name" value="WH-like_DNA-bd_sf"/>
</dbReference>
<gene>
    <name evidence="4" type="ORF">OEZ85_011989</name>
</gene>
<keyword evidence="5" id="KW-1185">Reference proteome</keyword>
<dbReference type="Proteomes" id="UP001244341">
    <property type="component" value="Chromosome 3b"/>
</dbReference>
<feature type="region of interest" description="Disordered" evidence="2">
    <location>
        <begin position="322"/>
        <end position="346"/>
    </location>
</feature>
<feature type="compositionally biased region" description="Basic and acidic residues" evidence="2">
    <location>
        <begin position="58"/>
        <end position="71"/>
    </location>
</feature>
<accession>A0ABY8TS22</accession>
<proteinExistence type="inferred from homology"/>
<dbReference type="Pfam" id="PF01593">
    <property type="entry name" value="Amino_oxidase"/>
    <property type="match status" value="1"/>
</dbReference>
<dbReference type="SUPFAM" id="SSF54373">
    <property type="entry name" value="FAD-linked reductases, C-terminal domain"/>
    <property type="match status" value="1"/>
</dbReference>
<dbReference type="SUPFAM" id="SSF51905">
    <property type="entry name" value="FAD/NAD(P)-binding domain"/>
    <property type="match status" value="1"/>
</dbReference>
<feature type="compositionally biased region" description="Low complexity" evidence="2">
    <location>
        <begin position="329"/>
        <end position="344"/>
    </location>
</feature>
<dbReference type="Gene3D" id="3.50.50.60">
    <property type="entry name" value="FAD/NAD(P)-binding domain"/>
    <property type="match status" value="1"/>
</dbReference>
<reference evidence="4 5" key="1">
    <citation type="submission" date="2023-05" db="EMBL/GenBank/DDBJ databases">
        <title>A 100% complete, gapless, phased diploid assembly of the Scenedesmus obliquus UTEX 3031 genome.</title>
        <authorList>
            <person name="Biondi T.C."/>
            <person name="Hanschen E.R."/>
            <person name="Kwon T."/>
            <person name="Eng W."/>
            <person name="Kruse C.P.S."/>
            <person name="Koehler S.I."/>
            <person name="Kunde Y."/>
            <person name="Gleasner C.D."/>
            <person name="You Mak K.T."/>
            <person name="Polle J."/>
            <person name="Hovde B.T."/>
            <person name="Starkenburg S.R."/>
        </authorList>
    </citation>
    <scope>NUCLEOTIDE SEQUENCE [LARGE SCALE GENOMIC DNA]</scope>
    <source>
        <strain evidence="4 5">DOE0152z</strain>
    </source>
</reference>
<name>A0ABY8TS22_TETOB</name>
<dbReference type="PANTHER" id="PTHR10742:SF373">
    <property type="entry name" value="LYSINE-SPECIFIC HISTONE DEMETHYLASE 1 HOMOLOG 2"/>
    <property type="match status" value="1"/>
</dbReference>
<dbReference type="PANTHER" id="PTHR10742">
    <property type="entry name" value="FLAVIN MONOAMINE OXIDASE"/>
    <property type="match status" value="1"/>
</dbReference>
<dbReference type="InterPro" id="IPR009057">
    <property type="entry name" value="Homeodomain-like_sf"/>
</dbReference>
<dbReference type="PROSITE" id="PS50934">
    <property type="entry name" value="SWIRM"/>
    <property type="match status" value="1"/>
</dbReference>
<organism evidence="4 5">
    <name type="scientific">Tetradesmus obliquus</name>
    <name type="common">Green alga</name>
    <name type="synonym">Acutodesmus obliquus</name>
    <dbReference type="NCBI Taxonomy" id="3088"/>
    <lineage>
        <taxon>Eukaryota</taxon>
        <taxon>Viridiplantae</taxon>
        <taxon>Chlorophyta</taxon>
        <taxon>core chlorophytes</taxon>
        <taxon>Chlorophyceae</taxon>
        <taxon>CS clade</taxon>
        <taxon>Sphaeropleales</taxon>
        <taxon>Scenedesmaceae</taxon>
        <taxon>Tetradesmus</taxon>
    </lineage>
</organism>
<dbReference type="Gene3D" id="3.90.660.10">
    <property type="match status" value="1"/>
</dbReference>
<dbReference type="Pfam" id="PF04433">
    <property type="entry name" value="SWIRM"/>
    <property type="match status" value="1"/>
</dbReference>
<evidence type="ECO:0000256" key="1">
    <source>
        <dbReference type="ARBA" id="ARBA00005995"/>
    </source>
</evidence>
<evidence type="ECO:0000259" key="3">
    <source>
        <dbReference type="PROSITE" id="PS50934"/>
    </source>
</evidence>
<feature type="region of interest" description="Disordered" evidence="2">
    <location>
        <begin position="1"/>
        <end position="20"/>
    </location>
</feature>
<sequence>MDTSTAPEGSPVDVSDDAHRHLALSSSDAFTTVWPEAVITDDEDDEGRAHRKRGPKRGRADGQPKRQREVPDTVLEEEVAHAVGLDVYGMSEHEAGLLADDLDEEVYCQVRNHILARWRADVSAFLSEEEAAAKILPKHRHLVSAAWRFLDLHGHINWGVAPAVMARPSPQRQETVVVIGAGLAGLSAARQLANHGYKVLVVEGSSRPGGRVFTQRMQSADGSIAAAADLGGSIITGIDGNPLAVIARQLDIPLHDINSSDVPLYLRDGSQLDAGLDLQVEAWFNQLLDRSAALRDSLGRGGDAISLQSSLDGLWSRREARVRRHEQQQHGLPQQQQQQQQQQQVADDAEQLRWHLANIEFANATRLRRLSMRHWDLDDEYEHGGSHVFLPGGNLRLLEGLAQGLPIFYNSTARLLQYSAAGVQVHTDAGVFSADAALVTIPLGVLKRPDAMVFQPQLPPRKRAAIRRLGFGCLNKVMLLFPHCFWGDKDMFGHVSSEPRQRGRYYLFYTYDSISGGAVLAALVAGDAAVEFEAKPEAVAVGEVMALLRGIFGPQGLVVPEPLQAVCTRWASDPMCYGSYSSVAVGSSGAADYDALAQPLGDRVFFAGEATTSRYPATMHGAFATGLREAAAIMAAFAAQRGEELRPALMTGKEMREAADPGSVAAGQQLVQLASLLQQVFDSSAVDGQGLPAGADEEFGVFAAAYGPPGTEFEDQALLAINLAALRSTAKHAPVVIYTSISRTQLELLRDVPGGDERRLGMLAGELGVKLVGRPLQGDSLRLLEAIVQHRGLAGSGDDGDGEDGTGSSDEE</sequence>
<evidence type="ECO:0000313" key="4">
    <source>
        <dbReference type="EMBL" id="WIA11905.1"/>
    </source>
</evidence>
<evidence type="ECO:0000256" key="2">
    <source>
        <dbReference type="SAM" id="MobiDB-lite"/>
    </source>
</evidence>